<dbReference type="RefSeq" id="WP_058298419.1">
    <property type="nucleotide sequence ID" value="NZ_FMAU01000002.1"/>
</dbReference>
<dbReference type="PANTHER" id="PTHR43484:SF1">
    <property type="entry name" value="FLAGELLAR MOTOR SWITCH PROTEIN FLIN"/>
    <property type="match status" value="1"/>
</dbReference>
<keyword evidence="3" id="KW-1003">Cell membrane</keyword>
<dbReference type="InterPro" id="IPR012826">
    <property type="entry name" value="FliN"/>
</dbReference>
<dbReference type="CDD" id="cd17907">
    <property type="entry name" value="FliY_FliN-Y"/>
    <property type="match status" value="1"/>
</dbReference>
<evidence type="ECO:0000256" key="5">
    <source>
        <dbReference type="ARBA" id="ARBA00022779"/>
    </source>
</evidence>
<dbReference type="Pfam" id="PF01052">
    <property type="entry name" value="FliMN_C"/>
    <property type="match status" value="1"/>
</dbReference>
<evidence type="ECO:0000259" key="8">
    <source>
        <dbReference type="Pfam" id="PF01052"/>
    </source>
</evidence>
<dbReference type="Proteomes" id="UP000181997">
    <property type="component" value="Unassembled WGS sequence"/>
</dbReference>
<dbReference type="InterPro" id="IPR001172">
    <property type="entry name" value="FliN_T3SS_HrcQb"/>
</dbReference>
<dbReference type="GO" id="GO:0003774">
    <property type="term" value="F:cytoskeletal motor activity"/>
    <property type="evidence" value="ECO:0007669"/>
    <property type="project" value="InterPro"/>
</dbReference>
<keyword evidence="10" id="KW-0282">Flagellum</keyword>
<keyword evidence="4" id="KW-0145">Chemotaxis</keyword>
<dbReference type="NCBIfam" id="TIGR02480">
    <property type="entry name" value="fliN"/>
    <property type="match status" value="1"/>
</dbReference>
<comment type="similarity">
    <text evidence="2">Belongs to the FliN/MopA/SpaO family.</text>
</comment>
<keyword evidence="10" id="KW-0966">Cell projection</keyword>
<dbReference type="InterPro" id="IPR007597">
    <property type="entry name" value="CheC"/>
</dbReference>
<dbReference type="InterPro" id="IPR036429">
    <property type="entry name" value="SpoA-like_sf"/>
</dbReference>
<dbReference type="OrthoDB" id="9773459at2"/>
<organism evidence="10 11">
    <name type="scientific">[Bacillus] enclensis</name>
    <dbReference type="NCBI Taxonomy" id="1402860"/>
    <lineage>
        <taxon>Bacteria</taxon>
        <taxon>Bacillati</taxon>
        <taxon>Bacillota</taxon>
        <taxon>Bacilli</taxon>
        <taxon>Bacillales</taxon>
        <taxon>Bacillaceae</taxon>
        <taxon>Rossellomorea</taxon>
    </lineage>
</organism>
<dbReference type="SUPFAM" id="SSF103039">
    <property type="entry name" value="CheC-like"/>
    <property type="match status" value="1"/>
</dbReference>
<dbReference type="GO" id="GO:0016787">
    <property type="term" value="F:hydrolase activity"/>
    <property type="evidence" value="ECO:0007669"/>
    <property type="project" value="InterPro"/>
</dbReference>
<dbReference type="InterPro" id="IPR051469">
    <property type="entry name" value="FliN/MopA/SpaO"/>
</dbReference>
<keyword evidence="5" id="KW-0283">Flagellar rotation</keyword>
<gene>
    <name evidence="10" type="ORF">GA0061094_2165</name>
</gene>
<dbReference type="InterPro" id="IPR001543">
    <property type="entry name" value="FliN-like_C"/>
</dbReference>
<comment type="subcellular location">
    <subcellularLocation>
        <location evidence="1">Cell membrane</location>
        <topology evidence="1">Peripheral membrane protein</topology>
        <orientation evidence="1">Cytoplasmic side</orientation>
    </subcellularLocation>
</comment>
<dbReference type="PANTHER" id="PTHR43484">
    <property type="match status" value="1"/>
</dbReference>
<dbReference type="Pfam" id="PF04509">
    <property type="entry name" value="CheC"/>
    <property type="match status" value="2"/>
</dbReference>
<dbReference type="SUPFAM" id="SSF101801">
    <property type="entry name" value="Surface presentation of antigens (SPOA)"/>
    <property type="match status" value="1"/>
</dbReference>
<feature type="domain" description="CheC-like protein" evidence="9">
    <location>
        <begin position="39"/>
        <end position="76"/>
    </location>
</feature>
<dbReference type="GO" id="GO:0005886">
    <property type="term" value="C:plasma membrane"/>
    <property type="evidence" value="ECO:0007669"/>
    <property type="project" value="UniProtKB-SubCell"/>
</dbReference>
<evidence type="ECO:0000256" key="3">
    <source>
        <dbReference type="ARBA" id="ARBA00022475"/>
    </source>
</evidence>
<dbReference type="GO" id="GO:0006935">
    <property type="term" value="P:chemotaxis"/>
    <property type="evidence" value="ECO:0007669"/>
    <property type="project" value="UniProtKB-KW"/>
</dbReference>
<dbReference type="InterPro" id="IPR028976">
    <property type="entry name" value="CheC-like_sf"/>
</dbReference>
<dbReference type="AlphaFoldDB" id="A0A0V8HIB0"/>
<feature type="domain" description="Flagellar motor switch protein FliN-like C-terminal" evidence="8">
    <location>
        <begin position="318"/>
        <end position="388"/>
    </location>
</feature>
<evidence type="ECO:0000256" key="4">
    <source>
        <dbReference type="ARBA" id="ARBA00022500"/>
    </source>
</evidence>
<dbReference type="Gene3D" id="3.40.1550.10">
    <property type="entry name" value="CheC-like"/>
    <property type="match status" value="1"/>
</dbReference>
<sequence>MMSDDMLSQDEIDALLRGSAEPEEQDPVEININDYISTMEQDALGEVGNISFGSSATALSTLLNQKVEITTPQVSIVNKNSLEEEFPHPYVAIEVQYTEGFSGANLLVIKQSDASIIADLMLGGDGQNPSGELGEIQLSAVQEAMNQMMGSAATSMSTVFSKKVDISPPSIDLMYIPQGEGQENIPDQDLLVKVSFSLKIGNLIDSSIMQLLPLSFARSLVDELMNGSGEEPVVETDIPAEDIQQALPEKHMGKQAPAKEAPSATADIHAQTGEQQSPPQHYRGYGYSGQQQVNVQPATFSEFQPGGLGQQESKNLDMLLDIPLQVTVELGRTNRSVKDILEMSSGSIIELDKLAGEPVDILVNSRLIAKGEVVVIDENFGVRISDIVSPSDRLNKLR</sequence>
<evidence type="ECO:0000256" key="7">
    <source>
        <dbReference type="SAM" id="MobiDB-lite"/>
    </source>
</evidence>
<feature type="region of interest" description="Disordered" evidence="7">
    <location>
        <begin position="250"/>
        <end position="286"/>
    </location>
</feature>
<feature type="domain" description="CheC-like protein" evidence="9">
    <location>
        <begin position="136"/>
        <end position="171"/>
    </location>
</feature>
<evidence type="ECO:0000259" key="9">
    <source>
        <dbReference type="Pfam" id="PF04509"/>
    </source>
</evidence>
<dbReference type="GO" id="GO:0009425">
    <property type="term" value="C:bacterial-type flagellum basal body"/>
    <property type="evidence" value="ECO:0007669"/>
    <property type="project" value="InterPro"/>
</dbReference>
<keyword evidence="6" id="KW-0472">Membrane</keyword>
<evidence type="ECO:0000256" key="1">
    <source>
        <dbReference type="ARBA" id="ARBA00004413"/>
    </source>
</evidence>
<keyword evidence="11" id="KW-1185">Reference proteome</keyword>
<dbReference type="PRINTS" id="PR00956">
    <property type="entry name" value="FLGMOTORFLIN"/>
</dbReference>
<dbReference type="GO" id="GO:0071973">
    <property type="term" value="P:bacterial-type flagellum-dependent cell motility"/>
    <property type="evidence" value="ECO:0007669"/>
    <property type="project" value="InterPro"/>
</dbReference>
<protein>
    <submittedName>
        <fullName evidence="10">Flagellar motor switch protein FliN/FliY</fullName>
    </submittedName>
</protein>
<proteinExistence type="inferred from homology"/>
<evidence type="ECO:0000256" key="2">
    <source>
        <dbReference type="ARBA" id="ARBA00009226"/>
    </source>
</evidence>
<dbReference type="NCBIfam" id="NF005995">
    <property type="entry name" value="PRK08119.1"/>
    <property type="match status" value="1"/>
</dbReference>
<evidence type="ECO:0000313" key="11">
    <source>
        <dbReference type="Proteomes" id="UP000181997"/>
    </source>
</evidence>
<reference evidence="11" key="1">
    <citation type="submission" date="2016-08" db="EMBL/GenBank/DDBJ databases">
        <authorList>
            <person name="Varghese N."/>
            <person name="Submissions Spin"/>
        </authorList>
    </citation>
    <scope>NUCLEOTIDE SEQUENCE [LARGE SCALE GENOMIC DNA]</scope>
    <source>
        <strain evidence="11">SGD-1123</strain>
    </source>
</reference>
<keyword evidence="10" id="KW-0969">Cilium</keyword>
<name>A0A0V8HIB0_9BACI</name>
<dbReference type="Gene3D" id="2.30.330.10">
    <property type="entry name" value="SpoA-like"/>
    <property type="match status" value="1"/>
</dbReference>
<evidence type="ECO:0000313" key="10">
    <source>
        <dbReference type="EMBL" id="SCC05835.1"/>
    </source>
</evidence>
<evidence type="ECO:0000256" key="6">
    <source>
        <dbReference type="ARBA" id="ARBA00023136"/>
    </source>
</evidence>
<accession>A0A0V8HIB0</accession>
<dbReference type="EMBL" id="FMAU01000002">
    <property type="protein sequence ID" value="SCC05835.1"/>
    <property type="molecule type" value="Genomic_DNA"/>
</dbReference>